<dbReference type="PANTHER" id="PTHR35802:SF1">
    <property type="entry name" value="PROTEASE SYNTHASE AND SPORULATION PROTEIN PAI 2"/>
    <property type="match status" value="1"/>
</dbReference>
<accession>A0A7W8ENC5</accession>
<dbReference type="PANTHER" id="PTHR35802">
    <property type="entry name" value="PROTEASE SYNTHASE AND SPORULATION PROTEIN PAI 2"/>
    <property type="match status" value="1"/>
</dbReference>
<name>A0A7W8ENC5_9ACTN</name>
<dbReference type="Proteomes" id="UP000568380">
    <property type="component" value="Unassembled WGS sequence"/>
</dbReference>
<dbReference type="Gene3D" id="2.30.110.10">
    <property type="entry name" value="Electron Transport, Fmn-binding Protein, Chain A"/>
    <property type="match status" value="1"/>
</dbReference>
<organism evidence="1 2">
    <name type="scientific">Nonomuraea endophytica</name>
    <dbReference type="NCBI Taxonomy" id="714136"/>
    <lineage>
        <taxon>Bacteria</taxon>
        <taxon>Bacillati</taxon>
        <taxon>Actinomycetota</taxon>
        <taxon>Actinomycetes</taxon>
        <taxon>Streptosporangiales</taxon>
        <taxon>Streptosporangiaceae</taxon>
        <taxon>Nonomuraea</taxon>
    </lineage>
</organism>
<dbReference type="AlphaFoldDB" id="A0A7W8ENC5"/>
<dbReference type="EMBL" id="JACHIN010000028">
    <property type="protein sequence ID" value="MBB5084942.1"/>
    <property type="molecule type" value="Genomic_DNA"/>
</dbReference>
<proteinExistence type="predicted"/>
<dbReference type="InterPro" id="IPR012349">
    <property type="entry name" value="Split_barrel_FMN-bd"/>
</dbReference>
<reference evidence="1 2" key="1">
    <citation type="submission" date="2020-08" db="EMBL/GenBank/DDBJ databases">
        <title>Genomic Encyclopedia of Type Strains, Phase IV (KMG-IV): sequencing the most valuable type-strain genomes for metagenomic binning, comparative biology and taxonomic classification.</title>
        <authorList>
            <person name="Goeker M."/>
        </authorList>
    </citation>
    <scope>NUCLEOTIDE SEQUENCE [LARGE SCALE GENOMIC DNA]</scope>
    <source>
        <strain evidence="1 2">DSM 45385</strain>
    </source>
</reference>
<sequence>MLIQPWDTARSEDEWHEWLRGRDFGLLAANGVDGGPPMVVPSHFLFDGEREVCLHLARPNPIWAALEADPQVTLTVADDYAYIPSTWRAPVDGVPTSYYAAVQLLCRAEILDEREDKAEILRRQLAHHQPGGGYGTMSATEGPYQKMLSAIRGLRLEVVEVRAKFKYDNQKPVELRERVAGHLAARDQVRDAGARTQILRHLAAGAES</sequence>
<comment type="caution">
    <text evidence="1">The sequence shown here is derived from an EMBL/GenBank/DDBJ whole genome shotgun (WGS) entry which is preliminary data.</text>
</comment>
<dbReference type="SUPFAM" id="SSF50475">
    <property type="entry name" value="FMN-binding split barrel"/>
    <property type="match status" value="1"/>
</dbReference>
<evidence type="ECO:0000313" key="1">
    <source>
        <dbReference type="EMBL" id="MBB5084942.1"/>
    </source>
</evidence>
<dbReference type="RefSeq" id="WP_184975828.1">
    <property type="nucleotide sequence ID" value="NZ_JACHIN010000028.1"/>
</dbReference>
<evidence type="ECO:0000313" key="2">
    <source>
        <dbReference type="Proteomes" id="UP000568380"/>
    </source>
</evidence>
<dbReference type="InterPro" id="IPR007396">
    <property type="entry name" value="TR_PAI2-type"/>
</dbReference>
<gene>
    <name evidence="1" type="ORF">HNR40_010453</name>
</gene>
<keyword evidence="2" id="KW-1185">Reference proteome</keyword>
<protein>
    <submittedName>
        <fullName evidence="1">Transcriptional regulator</fullName>
    </submittedName>
</protein>
<dbReference type="Pfam" id="PF04299">
    <property type="entry name" value="FMN_bind_2"/>
    <property type="match status" value="1"/>
</dbReference>